<evidence type="ECO:0000313" key="1">
    <source>
        <dbReference type="EMBL" id="MFC4767695.1"/>
    </source>
</evidence>
<sequence length="212" mass="25138">MPNQQSLLAELSRKLDKIADLFGSYARDKTYFSVEEVAVELRKFLGGDRYSSENLASILVQSADNYDRMKRRHSNFYTRFITYNESRNRYTIQNSGYASFIDWIRTDTRYLLHESGATDDNDQAVEVYLPKVNPEIFLRINSRLQMERSLRDPHNYRNFILENVKMRHKISVAMLTYLFENEVSNDVFWELIEDYFLGRIPDEVLAEVRRSS</sequence>
<keyword evidence="2" id="KW-1185">Reference proteome</keyword>
<name>A0ABV9Q0W4_9BACL</name>
<dbReference type="Proteomes" id="UP001596002">
    <property type="component" value="Unassembled WGS sequence"/>
</dbReference>
<comment type="caution">
    <text evidence="1">The sequence shown here is derived from an EMBL/GenBank/DDBJ whole genome shotgun (WGS) entry which is preliminary data.</text>
</comment>
<gene>
    <name evidence="1" type="ORF">ACFO8Q_10025</name>
</gene>
<reference evidence="2" key="1">
    <citation type="journal article" date="2019" name="Int. J. Syst. Evol. Microbiol.">
        <title>The Global Catalogue of Microorganisms (GCM) 10K type strain sequencing project: providing services to taxonomists for standard genome sequencing and annotation.</title>
        <authorList>
            <consortium name="The Broad Institute Genomics Platform"/>
            <consortium name="The Broad Institute Genome Sequencing Center for Infectious Disease"/>
            <person name="Wu L."/>
            <person name="Ma J."/>
        </authorList>
    </citation>
    <scope>NUCLEOTIDE SEQUENCE [LARGE SCALE GENOMIC DNA]</scope>
    <source>
        <strain evidence="2">WYCCWR 12678</strain>
    </source>
</reference>
<evidence type="ECO:0000313" key="2">
    <source>
        <dbReference type="Proteomes" id="UP001596002"/>
    </source>
</evidence>
<dbReference type="EMBL" id="JBHSHC010000084">
    <property type="protein sequence ID" value="MFC4767695.1"/>
    <property type="molecule type" value="Genomic_DNA"/>
</dbReference>
<accession>A0ABV9Q0W4</accession>
<protein>
    <submittedName>
        <fullName evidence="1">Uncharacterized protein</fullName>
    </submittedName>
</protein>
<proteinExistence type="predicted"/>
<organism evidence="1 2">
    <name type="scientific">Effusibacillus consociatus</name>
    <dbReference type="NCBI Taxonomy" id="1117041"/>
    <lineage>
        <taxon>Bacteria</taxon>
        <taxon>Bacillati</taxon>
        <taxon>Bacillota</taxon>
        <taxon>Bacilli</taxon>
        <taxon>Bacillales</taxon>
        <taxon>Alicyclobacillaceae</taxon>
        <taxon>Effusibacillus</taxon>
    </lineage>
</organism>